<evidence type="ECO:0000256" key="1">
    <source>
        <dbReference type="ARBA" id="ARBA00022723"/>
    </source>
</evidence>
<dbReference type="EMBL" id="VCHE01000016">
    <property type="protein sequence ID" value="KAB2577592.1"/>
    <property type="molecule type" value="Genomic_DNA"/>
</dbReference>
<name>A0A5N5DL22_9PEZI</name>
<dbReference type="OrthoDB" id="2331100at2759"/>
<gene>
    <name evidence="6" type="ORF">DBV05_g3759</name>
</gene>
<evidence type="ECO:0000256" key="2">
    <source>
        <dbReference type="ARBA" id="ARBA00023008"/>
    </source>
</evidence>
<dbReference type="PANTHER" id="PTHR34883:SF17">
    <property type="entry name" value="CUPREDOXIN"/>
    <property type="match status" value="1"/>
</dbReference>
<feature type="region of interest" description="Disordered" evidence="3">
    <location>
        <begin position="260"/>
        <end position="330"/>
    </location>
</feature>
<dbReference type="AlphaFoldDB" id="A0A5N5DL22"/>
<evidence type="ECO:0000256" key="3">
    <source>
        <dbReference type="SAM" id="MobiDB-lite"/>
    </source>
</evidence>
<keyword evidence="1" id="KW-0479">Metal-binding</keyword>
<evidence type="ECO:0000256" key="4">
    <source>
        <dbReference type="SAM" id="SignalP"/>
    </source>
</evidence>
<feature type="domain" description="Blue (type 1) copper" evidence="5">
    <location>
        <begin position="111"/>
        <end position="234"/>
    </location>
</feature>
<dbReference type="GO" id="GO:0005507">
    <property type="term" value="F:copper ion binding"/>
    <property type="evidence" value="ECO:0007669"/>
    <property type="project" value="InterPro"/>
</dbReference>
<feature type="signal peptide" evidence="4">
    <location>
        <begin position="1"/>
        <end position="20"/>
    </location>
</feature>
<dbReference type="PANTHER" id="PTHR34883">
    <property type="entry name" value="SERINE-RICH PROTEIN, PUTATIVE-RELATED-RELATED"/>
    <property type="match status" value="1"/>
</dbReference>
<reference evidence="6 7" key="1">
    <citation type="journal article" date="2019" name="Sci. Rep.">
        <title>A multi-omics analysis of the grapevine pathogen Lasiodiplodia theobromae reveals that temperature affects the expression of virulence- and pathogenicity-related genes.</title>
        <authorList>
            <person name="Felix C."/>
            <person name="Meneses R."/>
            <person name="Goncalves M.F.M."/>
            <person name="Tilleman L."/>
            <person name="Duarte A.S."/>
            <person name="Jorrin-Novo J.V."/>
            <person name="Van de Peer Y."/>
            <person name="Deforce D."/>
            <person name="Van Nieuwerburgh F."/>
            <person name="Esteves A.C."/>
            <person name="Alves A."/>
        </authorList>
    </citation>
    <scope>NUCLEOTIDE SEQUENCE [LARGE SCALE GENOMIC DNA]</scope>
    <source>
        <strain evidence="6 7">LA-SOL3</strain>
    </source>
</reference>
<dbReference type="InterPro" id="IPR052953">
    <property type="entry name" value="Ser-rich/MCO-related"/>
</dbReference>
<keyword evidence="7" id="KW-1185">Reference proteome</keyword>
<sequence length="352" mass="34624">MHFSTLFTSTLLLTADGALAYFKPRPDMALAVPRAALPHGNQNYNVFGRRSVTFGKRTEHLKDWAAWETPAAAAAETPGATWAAAAAAAATPGAGQTGGATPGPGDKVQVVQVGGSNGSLTFEPADIKAEMGSFVQFQFNPMNHSVVQSTFDAPCMPMSISMPNASANAFFSGFMPAALANTASAASNGTSAASSGSTVGGKLTYTIKVSDAKPIWFYCSQGKHCQAGMVGAINAASTGQKTLAGYKQLAAAAAENLSPGQIPSAQSGNGTASGSSGSSSSSDGSSSSSSSGSSGSSSGSSGAEAGAAASGTDSSLPAQQTTNAGPRVAGDVASSSALSAIVALGVAAMALL</sequence>
<keyword evidence="4" id="KW-0732">Signal</keyword>
<feature type="compositionally biased region" description="Low complexity" evidence="3">
    <location>
        <begin position="264"/>
        <end position="315"/>
    </location>
</feature>
<evidence type="ECO:0000313" key="7">
    <source>
        <dbReference type="Proteomes" id="UP000325902"/>
    </source>
</evidence>
<comment type="caution">
    <text evidence="6">The sequence shown here is derived from an EMBL/GenBank/DDBJ whole genome shotgun (WGS) entry which is preliminary data.</text>
</comment>
<dbReference type="Pfam" id="PF00127">
    <property type="entry name" value="Copper-bind"/>
    <property type="match status" value="1"/>
</dbReference>
<dbReference type="GO" id="GO:0009055">
    <property type="term" value="F:electron transfer activity"/>
    <property type="evidence" value="ECO:0007669"/>
    <property type="project" value="InterPro"/>
</dbReference>
<protein>
    <submittedName>
        <fullName evidence="6">Extracellular serine-rich protein</fullName>
    </submittedName>
</protein>
<dbReference type="InterPro" id="IPR008972">
    <property type="entry name" value="Cupredoxin"/>
</dbReference>
<dbReference type="CDD" id="cd00920">
    <property type="entry name" value="Cupredoxin"/>
    <property type="match status" value="1"/>
</dbReference>
<evidence type="ECO:0000313" key="6">
    <source>
        <dbReference type="EMBL" id="KAB2577592.1"/>
    </source>
</evidence>
<dbReference type="SUPFAM" id="SSF49503">
    <property type="entry name" value="Cupredoxins"/>
    <property type="match status" value="1"/>
</dbReference>
<organism evidence="6 7">
    <name type="scientific">Lasiodiplodia theobromae</name>
    <dbReference type="NCBI Taxonomy" id="45133"/>
    <lineage>
        <taxon>Eukaryota</taxon>
        <taxon>Fungi</taxon>
        <taxon>Dikarya</taxon>
        <taxon>Ascomycota</taxon>
        <taxon>Pezizomycotina</taxon>
        <taxon>Dothideomycetes</taxon>
        <taxon>Dothideomycetes incertae sedis</taxon>
        <taxon>Botryosphaeriales</taxon>
        <taxon>Botryosphaeriaceae</taxon>
        <taxon>Lasiodiplodia</taxon>
    </lineage>
</organism>
<keyword evidence="2" id="KW-0186">Copper</keyword>
<evidence type="ECO:0000259" key="5">
    <source>
        <dbReference type="Pfam" id="PF00127"/>
    </source>
</evidence>
<dbReference type="Gene3D" id="2.60.40.420">
    <property type="entry name" value="Cupredoxins - blue copper proteins"/>
    <property type="match status" value="1"/>
</dbReference>
<feature type="chain" id="PRO_5024916227" evidence="4">
    <location>
        <begin position="21"/>
        <end position="352"/>
    </location>
</feature>
<accession>A0A5N5DL22</accession>
<dbReference type="Proteomes" id="UP000325902">
    <property type="component" value="Unassembled WGS sequence"/>
</dbReference>
<dbReference type="InterPro" id="IPR000923">
    <property type="entry name" value="BlueCu_1"/>
</dbReference>
<proteinExistence type="predicted"/>